<evidence type="ECO:0000259" key="1">
    <source>
        <dbReference type="Pfam" id="PF12147"/>
    </source>
</evidence>
<accession>A0ABV3H3L5</accession>
<sequence length="230" mass="25232">MDWNEWHDEYDRPDSSLARRLVAVQERVRAALDAAPAGPLRVISMCAGQGRDLIPVLAEHPRRDDVRARLVELDPANCDLARSAAAAAGLGRVEVVEADASLTEEYADLAPANLVLACGIFGNISDDDVRRTVGFFPQLCAEGGTVVWTRHREEPDLVPRIRTWFEENGFALEWVSPPQAGYGVGAHRFTGRPRPLAAGESMFRFLGHDELRRAARTSPPTTTEGSGEHP</sequence>
<dbReference type="RefSeq" id="WP_364449596.1">
    <property type="nucleotide sequence ID" value="NZ_JBFARM010000004.1"/>
</dbReference>
<evidence type="ECO:0000313" key="3">
    <source>
        <dbReference type="Proteomes" id="UP001552427"/>
    </source>
</evidence>
<proteinExistence type="predicted"/>
<name>A0ABV3H3L5_9ACTN</name>
<dbReference type="SUPFAM" id="SSF53335">
    <property type="entry name" value="S-adenosyl-L-methionine-dependent methyltransferases"/>
    <property type="match status" value="1"/>
</dbReference>
<gene>
    <name evidence="2" type="ORF">AB0K40_15405</name>
</gene>
<organism evidence="2 3">
    <name type="scientific">Nonomuraea bangladeshensis</name>
    <dbReference type="NCBI Taxonomy" id="404385"/>
    <lineage>
        <taxon>Bacteria</taxon>
        <taxon>Bacillati</taxon>
        <taxon>Actinomycetota</taxon>
        <taxon>Actinomycetes</taxon>
        <taxon>Streptosporangiales</taxon>
        <taxon>Streptosporangiaceae</taxon>
        <taxon>Nonomuraea</taxon>
    </lineage>
</organism>
<reference evidence="2 3" key="1">
    <citation type="submission" date="2024-06" db="EMBL/GenBank/DDBJ databases">
        <title>The Natural Products Discovery Center: Release of the First 8490 Sequenced Strains for Exploring Actinobacteria Biosynthetic Diversity.</title>
        <authorList>
            <person name="Kalkreuter E."/>
            <person name="Kautsar S.A."/>
            <person name="Yang D."/>
            <person name="Bader C.D."/>
            <person name="Teijaro C.N."/>
            <person name="Fluegel L."/>
            <person name="Davis C.M."/>
            <person name="Simpson J.R."/>
            <person name="Lauterbach L."/>
            <person name="Steele A.D."/>
            <person name="Gui C."/>
            <person name="Meng S."/>
            <person name="Li G."/>
            <person name="Viehrig K."/>
            <person name="Ye F."/>
            <person name="Su P."/>
            <person name="Kiefer A.F."/>
            <person name="Nichols A."/>
            <person name="Cepeda A.J."/>
            <person name="Yan W."/>
            <person name="Fan B."/>
            <person name="Jiang Y."/>
            <person name="Adhikari A."/>
            <person name="Zheng C.-J."/>
            <person name="Schuster L."/>
            <person name="Cowan T.M."/>
            <person name="Smanski M.J."/>
            <person name="Chevrette M.G."/>
            <person name="De Carvalho L.P.S."/>
            <person name="Shen B."/>
        </authorList>
    </citation>
    <scope>NUCLEOTIDE SEQUENCE [LARGE SCALE GENOMIC DNA]</scope>
    <source>
        <strain evidence="2 3">NPDC049574</strain>
    </source>
</reference>
<keyword evidence="2" id="KW-0489">Methyltransferase</keyword>
<dbReference type="InterPro" id="IPR029063">
    <property type="entry name" value="SAM-dependent_MTases_sf"/>
</dbReference>
<keyword evidence="2" id="KW-0808">Transferase</keyword>
<dbReference type="GO" id="GO:0008168">
    <property type="term" value="F:methyltransferase activity"/>
    <property type="evidence" value="ECO:0007669"/>
    <property type="project" value="UniProtKB-KW"/>
</dbReference>
<dbReference type="Proteomes" id="UP001552427">
    <property type="component" value="Unassembled WGS sequence"/>
</dbReference>
<comment type="caution">
    <text evidence="2">The sequence shown here is derived from an EMBL/GenBank/DDBJ whole genome shotgun (WGS) entry which is preliminary data.</text>
</comment>
<feature type="domain" description="Methyltransferase" evidence="1">
    <location>
        <begin position="21"/>
        <end position="157"/>
    </location>
</feature>
<dbReference type="EMBL" id="JBFARM010000004">
    <property type="protein sequence ID" value="MEV4286889.1"/>
    <property type="molecule type" value="Genomic_DNA"/>
</dbReference>
<dbReference type="Pfam" id="PF12147">
    <property type="entry name" value="Methyltransf_20"/>
    <property type="match status" value="1"/>
</dbReference>
<keyword evidence="3" id="KW-1185">Reference proteome</keyword>
<dbReference type="EC" id="2.1.1.-" evidence="2"/>
<dbReference type="GO" id="GO:0032259">
    <property type="term" value="P:methylation"/>
    <property type="evidence" value="ECO:0007669"/>
    <property type="project" value="UniProtKB-KW"/>
</dbReference>
<dbReference type="InterPro" id="IPR022744">
    <property type="entry name" value="MeTrfase_dom_put"/>
</dbReference>
<dbReference type="Gene3D" id="3.40.50.150">
    <property type="entry name" value="Vaccinia Virus protein VP39"/>
    <property type="match status" value="1"/>
</dbReference>
<evidence type="ECO:0000313" key="2">
    <source>
        <dbReference type="EMBL" id="MEV4286889.1"/>
    </source>
</evidence>
<protein>
    <submittedName>
        <fullName evidence="2">Class I SAM-dependent methyltransferase family protein</fullName>
        <ecNumber evidence="2">2.1.1.-</ecNumber>
    </submittedName>
</protein>